<dbReference type="SMART" id="SM00756">
    <property type="entry name" value="VKc"/>
    <property type="match status" value="1"/>
</dbReference>
<feature type="transmembrane region" description="Helical" evidence="10">
    <location>
        <begin position="93"/>
        <end position="113"/>
    </location>
</feature>
<evidence type="ECO:0000259" key="11">
    <source>
        <dbReference type="SMART" id="SM00756"/>
    </source>
</evidence>
<dbReference type="CDD" id="cd12920">
    <property type="entry name" value="VKOR_3"/>
    <property type="match status" value="1"/>
</dbReference>
<evidence type="ECO:0000256" key="2">
    <source>
        <dbReference type="ARBA" id="ARBA00006214"/>
    </source>
</evidence>
<keyword evidence="9" id="KW-0676">Redox-active center</keyword>
<feature type="transmembrane region" description="Helical" evidence="10">
    <location>
        <begin position="119"/>
        <end position="140"/>
    </location>
</feature>
<reference evidence="12" key="1">
    <citation type="submission" date="2018-05" db="EMBL/GenBank/DDBJ databases">
        <authorList>
            <person name="Lanie J.A."/>
            <person name="Ng W.-L."/>
            <person name="Kazmierczak K.M."/>
            <person name="Andrzejewski T.M."/>
            <person name="Davidsen T.M."/>
            <person name="Wayne K.J."/>
            <person name="Tettelin H."/>
            <person name="Glass J.I."/>
            <person name="Rusch D."/>
            <person name="Podicherti R."/>
            <person name="Tsui H.-C.T."/>
            <person name="Winkler M.E."/>
        </authorList>
    </citation>
    <scope>NUCLEOTIDE SEQUENCE</scope>
</reference>
<keyword evidence="5 10" id="KW-1133">Transmembrane helix</keyword>
<evidence type="ECO:0000256" key="6">
    <source>
        <dbReference type="ARBA" id="ARBA00023002"/>
    </source>
</evidence>
<evidence type="ECO:0000256" key="9">
    <source>
        <dbReference type="ARBA" id="ARBA00023284"/>
    </source>
</evidence>
<keyword evidence="6" id="KW-0560">Oxidoreductase</keyword>
<dbReference type="InterPro" id="IPR036249">
    <property type="entry name" value="Thioredoxin-like_sf"/>
</dbReference>
<keyword evidence="7 10" id="KW-0472">Membrane</keyword>
<feature type="non-terminal residue" evidence="12">
    <location>
        <position position="375"/>
    </location>
</feature>
<name>A0A381S0I3_9ZZZZ</name>
<comment type="similarity">
    <text evidence="2">Belongs to the VKOR family.</text>
</comment>
<sequence length="375" mass="40249">MSLAAFRLSAVFVLVGLGASVASTYVHARIFSDPTYVSFCDVSSTLNCTQVYLSQYGSIGGVPVAYLGLVWFMFTGALILAARRSTSLIRAHLAAYLFLLSTVALAFVFYLAYASFVVLGAICMLCVAVYVAVAGLFVVSGASTSTAISQVPGLIVADIRILRGFPIGLGLMISLVLGSVLGGAWLRTTTELEGVTTAPATLSVSEREEFIRWWSSQRRVELPIVDEDAEVLVLKFNDYMCPPCKQTYLNYKSVFAKYEAIRPGAVKLLTKHYPLDPECNETAPNGIHYASCEAAAAVLLAGRGGEERVGALEDWLFEHQATLSASSVQTAARDIGGVDDFEAEYSSILEKVRDDIALGVSLNVEATPTFVINGV</sequence>
<dbReference type="Pfam" id="PF07884">
    <property type="entry name" value="VKOR"/>
    <property type="match status" value="1"/>
</dbReference>
<feature type="transmembrane region" description="Helical" evidence="10">
    <location>
        <begin position="161"/>
        <end position="186"/>
    </location>
</feature>
<evidence type="ECO:0000313" key="12">
    <source>
        <dbReference type="EMBL" id="SUZ97570.1"/>
    </source>
</evidence>
<dbReference type="InterPro" id="IPR038354">
    <property type="entry name" value="VKOR_sf"/>
</dbReference>
<dbReference type="GO" id="GO:0016020">
    <property type="term" value="C:membrane"/>
    <property type="evidence" value="ECO:0007669"/>
    <property type="project" value="UniProtKB-SubCell"/>
</dbReference>
<evidence type="ECO:0000256" key="10">
    <source>
        <dbReference type="SAM" id="Phobius"/>
    </source>
</evidence>
<proteinExistence type="inferred from homology"/>
<protein>
    <recommendedName>
        <fullName evidence="11">Vitamin K epoxide reductase domain-containing protein</fullName>
    </recommendedName>
</protein>
<evidence type="ECO:0000256" key="7">
    <source>
        <dbReference type="ARBA" id="ARBA00023136"/>
    </source>
</evidence>
<keyword evidence="4" id="KW-0874">Quinone</keyword>
<keyword evidence="3 10" id="KW-0812">Transmembrane</keyword>
<dbReference type="Pfam" id="PF13462">
    <property type="entry name" value="Thioredoxin_4"/>
    <property type="match status" value="1"/>
</dbReference>
<feature type="transmembrane region" description="Helical" evidence="10">
    <location>
        <begin position="64"/>
        <end position="81"/>
    </location>
</feature>
<dbReference type="SUPFAM" id="SSF52833">
    <property type="entry name" value="Thioredoxin-like"/>
    <property type="match status" value="1"/>
</dbReference>
<dbReference type="InterPro" id="IPR012932">
    <property type="entry name" value="VKOR"/>
</dbReference>
<organism evidence="12">
    <name type="scientific">marine metagenome</name>
    <dbReference type="NCBI Taxonomy" id="408172"/>
    <lineage>
        <taxon>unclassified sequences</taxon>
        <taxon>metagenomes</taxon>
        <taxon>ecological metagenomes</taxon>
    </lineage>
</organism>
<accession>A0A381S0I3</accession>
<evidence type="ECO:0000256" key="8">
    <source>
        <dbReference type="ARBA" id="ARBA00023157"/>
    </source>
</evidence>
<dbReference type="InterPro" id="IPR012336">
    <property type="entry name" value="Thioredoxin-like_fold"/>
</dbReference>
<gene>
    <name evidence="12" type="ORF">METZ01_LOCUS50424</name>
</gene>
<evidence type="ECO:0000256" key="3">
    <source>
        <dbReference type="ARBA" id="ARBA00022692"/>
    </source>
</evidence>
<evidence type="ECO:0000256" key="1">
    <source>
        <dbReference type="ARBA" id="ARBA00004141"/>
    </source>
</evidence>
<evidence type="ECO:0000256" key="5">
    <source>
        <dbReference type="ARBA" id="ARBA00022989"/>
    </source>
</evidence>
<dbReference type="GO" id="GO:0048038">
    <property type="term" value="F:quinone binding"/>
    <property type="evidence" value="ECO:0007669"/>
    <property type="project" value="UniProtKB-KW"/>
</dbReference>
<dbReference type="EMBL" id="UINC01002521">
    <property type="protein sequence ID" value="SUZ97570.1"/>
    <property type="molecule type" value="Genomic_DNA"/>
</dbReference>
<dbReference type="AlphaFoldDB" id="A0A381S0I3"/>
<keyword evidence="8" id="KW-1015">Disulfide bond</keyword>
<comment type="subcellular location">
    <subcellularLocation>
        <location evidence="1">Membrane</location>
        <topology evidence="1">Multi-pass membrane protein</topology>
    </subcellularLocation>
</comment>
<dbReference type="GO" id="GO:0016491">
    <property type="term" value="F:oxidoreductase activity"/>
    <property type="evidence" value="ECO:0007669"/>
    <property type="project" value="UniProtKB-KW"/>
</dbReference>
<dbReference type="Gene3D" id="3.40.30.10">
    <property type="entry name" value="Glutaredoxin"/>
    <property type="match status" value="1"/>
</dbReference>
<evidence type="ECO:0000256" key="4">
    <source>
        <dbReference type="ARBA" id="ARBA00022719"/>
    </source>
</evidence>
<feature type="domain" description="Vitamin K epoxide reductase" evidence="11">
    <location>
        <begin position="2"/>
        <end position="144"/>
    </location>
</feature>
<dbReference type="Gene3D" id="1.20.1440.130">
    <property type="entry name" value="VKOR domain"/>
    <property type="match status" value="1"/>
</dbReference>